<feature type="region of interest" description="Disordered" evidence="2">
    <location>
        <begin position="324"/>
        <end position="348"/>
    </location>
</feature>
<dbReference type="InterPro" id="IPR034829">
    <property type="entry name" value="DnaD-like_sf"/>
</dbReference>
<dbReference type="InterPro" id="IPR017019">
    <property type="entry name" value="DNA_replication_prd_bac"/>
</dbReference>
<dbReference type="PIRSF" id="PIRSF033722">
    <property type="entry name" value="DnaD_CA_C3587_prd"/>
    <property type="match status" value="1"/>
</dbReference>
<comment type="caution">
    <text evidence="4">The sequence shown here is derived from an EMBL/GenBank/DDBJ whole genome shotgun (WGS) entry which is preliminary data.</text>
</comment>
<protein>
    <submittedName>
        <fullName evidence="4">DnaD domain protein</fullName>
    </submittedName>
</protein>
<dbReference type="Pfam" id="PF07261">
    <property type="entry name" value="DnaB_2"/>
    <property type="match status" value="2"/>
</dbReference>
<accession>A0ABS6K7K5</accession>
<dbReference type="Proteomes" id="UP001314681">
    <property type="component" value="Unassembled WGS sequence"/>
</dbReference>
<dbReference type="InterPro" id="IPR006343">
    <property type="entry name" value="DnaB/C_C"/>
</dbReference>
<feature type="compositionally biased region" description="Basic and acidic residues" evidence="2">
    <location>
        <begin position="324"/>
        <end position="334"/>
    </location>
</feature>
<dbReference type="PANTHER" id="PTHR37293:SF5">
    <property type="entry name" value="DNA REPLICATION PROTEIN"/>
    <property type="match status" value="1"/>
</dbReference>
<feature type="region of interest" description="Disordered" evidence="2">
    <location>
        <begin position="116"/>
        <end position="146"/>
    </location>
</feature>
<dbReference type="PANTHER" id="PTHR37293">
    <property type="entry name" value="PHAGE REPLICATION PROTEIN-RELATED"/>
    <property type="match status" value="1"/>
</dbReference>
<feature type="domain" description="DnaB/C C-terminal" evidence="3">
    <location>
        <begin position="167"/>
        <end position="238"/>
    </location>
</feature>
<evidence type="ECO:0000256" key="1">
    <source>
        <dbReference type="ARBA" id="ARBA00093462"/>
    </source>
</evidence>
<evidence type="ECO:0000259" key="3">
    <source>
        <dbReference type="Pfam" id="PF07261"/>
    </source>
</evidence>
<sequence>MGSIHLYSKNNPDSTMVSNHFIDKYMPEANGEFVKVYLYLLRCLSTSAAKTPEVSISSIADKFNHTEKDVKRALKYWEKLNLLQLEYGEDKSLKSICITKDLQEVELAREQVSVTTSAESKGQAPVMAAQAAPRQDAPRQENTELPSYSTGQLEAFLQKEEIRQLIFIAEQYLGKPLSPSEVTYILFFQDELHFSAELIEYLIEYCISKGSKSFRYMKTVALAWSDAHISTIQQAKEASAAYNRNYYTVMKAFGIKGRAPAEPEAVYIRKWLEEYAFSLDIILEACNRTISSIHQPSFEYADSILKKWKSNNIRHLSDLRTLDEEHEKTKDTRKTTRAKTTPETNKFNNFHQRSYDYEQLEKQLLHTR</sequence>
<organism evidence="4 5">
    <name type="scientific">Diplocloster modestus</name>
    <dbReference type="NCBI Taxonomy" id="2850322"/>
    <lineage>
        <taxon>Bacteria</taxon>
        <taxon>Bacillati</taxon>
        <taxon>Bacillota</taxon>
        <taxon>Clostridia</taxon>
        <taxon>Lachnospirales</taxon>
        <taxon>Lachnospiraceae</taxon>
        <taxon>Diplocloster</taxon>
    </lineage>
</organism>
<dbReference type="RefSeq" id="WP_238726787.1">
    <property type="nucleotide sequence ID" value="NZ_JAHQCX010000006.1"/>
</dbReference>
<name>A0ABS6K7K5_9FIRM</name>
<keyword evidence="5" id="KW-1185">Reference proteome</keyword>
<feature type="domain" description="DnaB/C C-terminal" evidence="3">
    <location>
        <begin position="257"/>
        <end position="319"/>
    </location>
</feature>
<comment type="similarity">
    <text evidence="1">Belongs to the DnaB/DnaD family.</text>
</comment>
<proteinExistence type="inferred from homology"/>
<reference evidence="4 5" key="1">
    <citation type="submission" date="2021-06" db="EMBL/GenBank/DDBJ databases">
        <title>Description of novel taxa of the family Lachnospiraceae.</title>
        <authorList>
            <person name="Chaplin A.V."/>
            <person name="Sokolova S.R."/>
            <person name="Pikina A.P."/>
            <person name="Korzhanova M."/>
            <person name="Belova V."/>
            <person name="Korostin D."/>
            <person name="Efimov B.A."/>
        </authorList>
    </citation>
    <scope>NUCLEOTIDE SEQUENCE [LARGE SCALE GENOMIC DNA]</scope>
    <source>
        <strain evidence="4 5">ASD4241</strain>
    </source>
</reference>
<evidence type="ECO:0000256" key="2">
    <source>
        <dbReference type="SAM" id="MobiDB-lite"/>
    </source>
</evidence>
<dbReference type="NCBIfam" id="TIGR01446">
    <property type="entry name" value="DnaD_dom"/>
    <property type="match status" value="2"/>
</dbReference>
<dbReference type="InterPro" id="IPR053162">
    <property type="entry name" value="DnaD"/>
</dbReference>
<evidence type="ECO:0000313" key="5">
    <source>
        <dbReference type="Proteomes" id="UP001314681"/>
    </source>
</evidence>
<evidence type="ECO:0000313" key="4">
    <source>
        <dbReference type="EMBL" id="MBU9726497.1"/>
    </source>
</evidence>
<dbReference type="Gene3D" id="1.10.10.630">
    <property type="entry name" value="DnaD domain-like"/>
    <property type="match status" value="2"/>
</dbReference>
<dbReference type="EMBL" id="JAHQCX010000006">
    <property type="protein sequence ID" value="MBU9726497.1"/>
    <property type="molecule type" value="Genomic_DNA"/>
</dbReference>
<dbReference type="SUPFAM" id="SSF158499">
    <property type="entry name" value="DnaD domain-like"/>
    <property type="match status" value="2"/>
</dbReference>
<gene>
    <name evidence="4" type="ORF">KTH90_10780</name>
</gene>